<dbReference type="EMBL" id="JMSE01000712">
    <property type="protein sequence ID" value="KDN68166.1"/>
    <property type="molecule type" value="Genomic_DNA"/>
</dbReference>
<dbReference type="OrthoDB" id="62952at2759"/>
<dbReference type="HOGENOM" id="CLU_601301_0_0_1"/>
<accession>A0A066XR23</accession>
<gene>
    <name evidence="1" type="ORF">CSUB01_11640</name>
</gene>
<evidence type="ECO:0000313" key="2">
    <source>
        <dbReference type="Proteomes" id="UP000027238"/>
    </source>
</evidence>
<keyword evidence="2" id="KW-1185">Reference proteome</keyword>
<name>A0A066XR23_COLSU</name>
<evidence type="ECO:0000313" key="1">
    <source>
        <dbReference type="EMBL" id="KDN68166.1"/>
    </source>
</evidence>
<dbReference type="STRING" id="1173701.A0A066XR23"/>
<dbReference type="eggNOG" id="ENOG502R9IV">
    <property type="taxonomic scope" value="Eukaryota"/>
</dbReference>
<proteinExistence type="predicted"/>
<protein>
    <submittedName>
        <fullName evidence="1">Uncharacterized protein</fullName>
    </submittedName>
</protein>
<sequence length="455" mass="52061">MVRWFVCDQVKDAPDAEIHADSVSAHVIHLPDDTHVPYTSRRFMEVADSLLFRRQHFGRARRGRSGATIHHVPQIRHEHGKAGSDDLELHYDRFHAPGSSPNVTMIFNYCLNIRAYFVLFRDIALLYGDVNVTFISPGLGLVNRMQTEYNANGSDDMKNRGSREILEEKTRKVSEYRKSSVAGVKLLVEKVCPLRPSHYASVSFLVEPSWQLGCSIGHRRVKQVPHTYRVINCLFATPDPQLCSPLFQLLPLEVRQRIYAFHLCLDHADFADTLRPMHAYLGPSSQHRGASLPALMVTCKLAYLEMVPQVHEEAALRVHRRGGRDERRAGFAVCGPLRIERLRRLVLIVDMEHANWNAWLALFGEVAARATALEHLVVDWAPRPVATAGLVGWQARQHESKVGEFLQVVDDLGRLQTVLLYGTVPEAWRAEIKRRRPRVRVKCYPFRWWREPGLE</sequence>
<comment type="caution">
    <text evidence="1">The sequence shown here is derived from an EMBL/GenBank/DDBJ whole genome shotgun (WGS) entry which is preliminary data.</text>
</comment>
<reference evidence="2" key="1">
    <citation type="journal article" date="2014" name="Genome Announc.">
        <title>Draft genome sequence of Colletotrichum sublineola, a destructive pathogen of cultivated sorghum.</title>
        <authorList>
            <person name="Baroncelli R."/>
            <person name="Sanz-Martin J.M."/>
            <person name="Rech G.E."/>
            <person name="Sukno S.A."/>
            <person name="Thon M.R."/>
        </authorList>
    </citation>
    <scope>NUCLEOTIDE SEQUENCE [LARGE SCALE GENOMIC DNA]</scope>
    <source>
        <strain evidence="2">TX430BB</strain>
    </source>
</reference>
<dbReference type="AlphaFoldDB" id="A0A066XR23"/>
<organism evidence="1 2">
    <name type="scientific">Colletotrichum sublineola</name>
    <name type="common">Sorghum anthracnose fungus</name>
    <dbReference type="NCBI Taxonomy" id="1173701"/>
    <lineage>
        <taxon>Eukaryota</taxon>
        <taxon>Fungi</taxon>
        <taxon>Dikarya</taxon>
        <taxon>Ascomycota</taxon>
        <taxon>Pezizomycotina</taxon>
        <taxon>Sordariomycetes</taxon>
        <taxon>Hypocreomycetidae</taxon>
        <taxon>Glomerellales</taxon>
        <taxon>Glomerellaceae</taxon>
        <taxon>Colletotrichum</taxon>
        <taxon>Colletotrichum graminicola species complex</taxon>
    </lineage>
</organism>
<dbReference type="Proteomes" id="UP000027238">
    <property type="component" value="Unassembled WGS sequence"/>
</dbReference>